<evidence type="ECO:0000313" key="4">
    <source>
        <dbReference type="Proteomes" id="UP001497602"/>
    </source>
</evidence>
<keyword evidence="2" id="KW-1133">Transmembrane helix</keyword>
<protein>
    <submittedName>
        <fullName evidence="3">TPR_REGION domain-containing protein</fullName>
    </submittedName>
</protein>
<proteinExistence type="predicted"/>
<feature type="repeat" description="TPR" evidence="1">
    <location>
        <begin position="114"/>
        <end position="147"/>
    </location>
</feature>
<dbReference type="PROSITE" id="PS50005">
    <property type="entry name" value="TPR"/>
    <property type="match status" value="1"/>
</dbReference>
<keyword evidence="1" id="KW-0802">TPR repeat</keyword>
<dbReference type="InterPro" id="IPR019734">
    <property type="entry name" value="TPR_rpt"/>
</dbReference>
<gene>
    <name evidence="3" type="ORF">T190115A13A_110096</name>
</gene>
<dbReference type="EMBL" id="CAXJRC010000002">
    <property type="protein sequence ID" value="CAL2104960.1"/>
    <property type="molecule type" value="Genomic_DNA"/>
</dbReference>
<keyword evidence="2" id="KW-0812">Transmembrane</keyword>
<feature type="transmembrane region" description="Helical" evidence="2">
    <location>
        <begin position="71"/>
        <end position="89"/>
    </location>
</feature>
<evidence type="ECO:0000313" key="3">
    <source>
        <dbReference type="EMBL" id="CAL2104960.1"/>
    </source>
</evidence>
<keyword evidence="4" id="KW-1185">Reference proteome</keyword>
<sequence>MTGGKMHNLNVTISNIKGKIKEKKLYTRDKKQFLKSSKGDLILKKIDQSELNKVNKRIRKQVHLEQRKHRSIAFTLVFMFLLVVGRMVYEVNKTEKELISAKKEQYIQDNLPKYSYFIQDGDEWLKKGHFKNATFQYRKALEMFPNDSLAKSKLLEIEAIH</sequence>
<organism evidence="3 4">
    <name type="scientific">Tenacibaculum vairaonense</name>
    <dbReference type="NCBI Taxonomy" id="3137860"/>
    <lineage>
        <taxon>Bacteria</taxon>
        <taxon>Pseudomonadati</taxon>
        <taxon>Bacteroidota</taxon>
        <taxon>Flavobacteriia</taxon>
        <taxon>Flavobacteriales</taxon>
        <taxon>Flavobacteriaceae</taxon>
        <taxon>Tenacibaculum</taxon>
    </lineage>
</organism>
<dbReference type="RefSeq" id="WP_348736698.1">
    <property type="nucleotide sequence ID" value="NZ_CAXJRC010000002.1"/>
</dbReference>
<reference evidence="3 4" key="1">
    <citation type="submission" date="2024-05" db="EMBL/GenBank/DDBJ databases">
        <authorList>
            <person name="Duchaud E."/>
        </authorList>
    </citation>
    <scope>NUCLEOTIDE SEQUENCE [LARGE SCALE GENOMIC DNA]</scope>
    <source>
        <strain evidence="3">Ena-SAMPLE-TAB-13-05-2024-13:56:06:370-140305</strain>
    </source>
</reference>
<keyword evidence="2" id="KW-0472">Membrane</keyword>
<evidence type="ECO:0000256" key="2">
    <source>
        <dbReference type="SAM" id="Phobius"/>
    </source>
</evidence>
<dbReference type="Proteomes" id="UP001497602">
    <property type="component" value="Unassembled WGS sequence"/>
</dbReference>
<evidence type="ECO:0000256" key="1">
    <source>
        <dbReference type="PROSITE-ProRule" id="PRU00339"/>
    </source>
</evidence>
<comment type="caution">
    <text evidence="3">The sequence shown here is derived from an EMBL/GenBank/DDBJ whole genome shotgun (WGS) entry which is preliminary data.</text>
</comment>
<accession>A0ABM9PHC8</accession>
<name>A0ABM9PHC8_9FLAO</name>